<dbReference type="Pfam" id="PF00075">
    <property type="entry name" value="RNase_H"/>
    <property type="match status" value="1"/>
</dbReference>
<dbReference type="InterPro" id="IPR012337">
    <property type="entry name" value="RNaseH-like_sf"/>
</dbReference>
<dbReference type="PROSITE" id="PS50879">
    <property type="entry name" value="RNASE_H_1"/>
    <property type="match status" value="1"/>
</dbReference>
<reference evidence="2" key="1">
    <citation type="journal article" date="2023" name="Insect Mol. Biol.">
        <title>Genome sequencing provides insights into the evolution of gene families encoding plant cell wall-degrading enzymes in longhorned beetles.</title>
        <authorList>
            <person name="Shin N.R."/>
            <person name="Okamura Y."/>
            <person name="Kirsch R."/>
            <person name="Pauchet Y."/>
        </authorList>
    </citation>
    <scope>NUCLEOTIDE SEQUENCE</scope>
    <source>
        <strain evidence="2">MMC_N1</strain>
    </source>
</reference>
<dbReference type="EMBL" id="JAPWTJ010000085">
    <property type="protein sequence ID" value="KAJ8983248.1"/>
    <property type="molecule type" value="Genomic_DNA"/>
</dbReference>
<evidence type="ECO:0000259" key="1">
    <source>
        <dbReference type="PROSITE" id="PS50879"/>
    </source>
</evidence>
<evidence type="ECO:0000313" key="2">
    <source>
        <dbReference type="EMBL" id="KAJ8983248.1"/>
    </source>
</evidence>
<accession>A0ABQ9JYS8</accession>
<dbReference type="SUPFAM" id="SSF53098">
    <property type="entry name" value="Ribonuclease H-like"/>
    <property type="match status" value="1"/>
</dbReference>
<dbReference type="CDD" id="cd09276">
    <property type="entry name" value="Rnase_HI_RT_non_LTR"/>
    <property type="match status" value="1"/>
</dbReference>
<feature type="domain" description="RNase H type-1" evidence="1">
    <location>
        <begin position="1"/>
        <end position="140"/>
    </location>
</feature>
<dbReference type="Proteomes" id="UP001162164">
    <property type="component" value="Unassembled WGS sequence"/>
</dbReference>
<proteinExistence type="predicted"/>
<dbReference type="InterPro" id="IPR002156">
    <property type="entry name" value="RNaseH_domain"/>
</dbReference>
<name>A0ABQ9JYS8_9CUCU</name>
<gene>
    <name evidence="2" type="ORF">NQ317_008858</name>
</gene>
<comment type="caution">
    <text evidence="2">The sequence shown here is derived from an EMBL/GenBank/DDBJ whole genome shotgun (WGS) entry which is preliminary data.</text>
</comment>
<organism evidence="2 3">
    <name type="scientific">Molorchus minor</name>
    <dbReference type="NCBI Taxonomy" id="1323400"/>
    <lineage>
        <taxon>Eukaryota</taxon>
        <taxon>Metazoa</taxon>
        <taxon>Ecdysozoa</taxon>
        <taxon>Arthropoda</taxon>
        <taxon>Hexapoda</taxon>
        <taxon>Insecta</taxon>
        <taxon>Pterygota</taxon>
        <taxon>Neoptera</taxon>
        <taxon>Endopterygota</taxon>
        <taxon>Coleoptera</taxon>
        <taxon>Polyphaga</taxon>
        <taxon>Cucujiformia</taxon>
        <taxon>Chrysomeloidea</taxon>
        <taxon>Cerambycidae</taxon>
        <taxon>Lamiinae</taxon>
        <taxon>Monochamini</taxon>
        <taxon>Molorchus</taxon>
    </lineage>
</organism>
<dbReference type="InterPro" id="IPR036397">
    <property type="entry name" value="RNaseH_sf"/>
</dbReference>
<evidence type="ECO:0000313" key="3">
    <source>
        <dbReference type="Proteomes" id="UP001162164"/>
    </source>
</evidence>
<protein>
    <recommendedName>
        <fullName evidence="1">RNase H type-1 domain-containing protein</fullName>
    </recommendedName>
</protein>
<sequence>MGIKRNCATQFERTHLVHRWAKDQWQFRSGNLRAIFLGGAEIFPNKYATVFQAEILFICVCAQENLRKGAQNQYILILSDSQATPNALDPNKISSKLVWDCRLKLQWLATTNRVKLRWISGHSGLEGNERADSLARQGSELGLVGPEPLVAISKELYVQSISKWIIEQHVEY</sequence>
<dbReference type="Gene3D" id="3.30.420.10">
    <property type="entry name" value="Ribonuclease H-like superfamily/Ribonuclease H"/>
    <property type="match status" value="1"/>
</dbReference>
<keyword evidence="3" id="KW-1185">Reference proteome</keyword>